<keyword evidence="6" id="KW-0395">Inflammatory response</keyword>
<evidence type="ECO:0000256" key="3">
    <source>
        <dbReference type="ARBA" id="ARBA00022553"/>
    </source>
</evidence>
<feature type="domain" description="TIR" evidence="8">
    <location>
        <begin position="312"/>
        <end position="447"/>
    </location>
</feature>
<keyword evidence="2" id="KW-0963">Cytoplasm</keyword>
<dbReference type="GO" id="GO:0006954">
    <property type="term" value="P:inflammatory response"/>
    <property type="evidence" value="ECO:0007669"/>
    <property type="project" value="UniProtKB-KW"/>
</dbReference>
<keyword evidence="5" id="KW-0391">Immunity</keyword>
<dbReference type="PROSITE" id="PS50104">
    <property type="entry name" value="TIR"/>
    <property type="match status" value="1"/>
</dbReference>
<keyword evidence="3" id="KW-0597">Phosphoprotein</keyword>
<dbReference type="InterPro" id="IPR046946">
    <property type="entry name" value="TCAM1/2"/>
</dbReference>
<reference evidence="9" key="1">
    <citation type="submission" date="2022-08" db="EMBL/GenBank/DDBJ databases">
        <title>Genome sequencing of akame (Lates japonicus).</title>
        <authorList>
            <person name="Hashiguchi Y."/>
            <person name="Takahashi H."/>
        </authorList>
    </citation>
    <scope>NUCLEOTIDE SEQUENCE</scope>
    <source>
        <strain evidence="9">Kochi</strain>
    </source>
</reference>
<dbReference type="GO" id="GO:0035666">
    <property type="term" value="P:TRIF-dependent toll-like receptor signaling pathway"/>
    <property type="evidence" value="ECO:0007669"/>
    <property type="project" value="InterPro"/>
</dbReference>
<dbReference type="PANTHER" id="PTHR47230:SF1">
    <property type="entry name" value="TIR DOMAIN-CONTAINING ADAPTER MOLECULE 1"/>
    <property type="match status" value="1"/>
</dbReference>
<gene>
    <name evidence="9" type="ORF">AKAME5_001067600</name>
</gene>
<evidence type="ECO:0000313" key="9">
    <source>
        <dbReference type="EMBL" id="GLD58576.1"/>
    </source>
</evidence>
<dbReference type="Pfam" id="PF17798">
    <property type="entry name" value="TRIF-NTD"/>
    <property type="match status" value="1"/>
</dbReference>
<evidence type="ECO:0000256" key="4">
    <source>
        <dbReference type="ARBA" id="ARBA00022588"/>
    </source>
</evidence>
<comment type="subcellular location">
    <subcellularLocation>
        <location evidence="1">Cytoplasm</location>
    </subcellularLocation>
</comment>
<feature type="compositionally biased region" description="Basic and acidic residues" evidence="7">
    <location>
        <begin position="233"/>
        <end position="253"/>
    </location>
</feature>
<feature type="region of interest" description="Disordered" evidence="7">
    <location>
        <begin position="196"/>
        <end position="292"/>
    </location>
</feature>
<evidence type="ECO:0000313" key="10">
    <source>
        <dbReference type="Proteomes" id="UP001279410"/>
    </source>
</evidence>
<keyword evidence="10" id="KW-1185">Reference proteome</keyword>
<evidence type="ECO:0000256" key="1">
    <source>
        <dbReference type="ARBA" id="ARBA00004496"/>
    </source>
</evidence>
<dbReference type="GO" id="GO:0032481">
    <property type="term" value="P:positive regulation of type I interferon production"/>
    <property type="evidence" value="ECO:0007669"/>
    <property type="project" value="TreeGrafter"/>
</dbReference>
<dbReference type="Proteomes" id="UP001279410">
    <property type="component" value="Unassembled WGS sequence"/>
</dbReference>
<dbReference type="Gene3D" id="3.40.50.10140">
    <property type="entry name" value="Toll/interleukin-1 receptor homology (TIR) domain"/>
    <property type="match status" value="1"/>
</dbReference>
<dbReference type="Pfam" id="PF13676">
    <property type="entry name" value="TIR_2"/>
    <property type="match status" value="1"/>
</dbReference>
<dbReference type="GO" id="GO:0043123">
    <property type="term" value="P:positive regulation of canonical NF-kappaB signal transduction"/>
    <property type="evidence" value="ECO:0007669"/>
    <property type="project" value="TreeGrafter"/>
</dbReference>
<evidence type="ECO:0000256" key="6">
    <source>
        <dbReference type="ARBA" id="ARBA00023198"/>
    </source>
</evidence>
<organism evidence="9 10">
    <name type="scientific">Lates japonicus</name>
    <name type="common">Japanese lates</name>
    <dbReference type="NCBI Taxonomy" id="270547"/>
    <lineage>
        <taxon>Eukaryota</taxon>
        <taxon>Metazoa</taxon>
        <taxon>Chordata</taxon>
        <taxon>Craniata</taxon>
        <taxon>Vertebrata</taxon>
        <taxon>Euteleostomi</taxon>
        <taxon>Actinopterygii</taxon>
        <taxon>Neopterygii</taxon>
        <taxon>Teleostei</taxon>
        <taxon>Neoteleostei</taxon>
        <taxon>Acanthomorphata</taxon>
        <taxon>Carangaria</taxon>
        <taxon>Carangaria incertae sedis</taxon>
        <taxon>Centropomidae</taxon>
        <taxon>Lates</taxon>
    </lineage>
</organism>
<dbReference type="GO" id="GO:0005768">
    <property type="term" value="C:endosome"/>
    <property type="evidence" value="ECO:0007669"/>
    <property type="project" value="TreeGrafter"/>
</dbReference>
<feature type="compositionally biased region" description="Polar residues" evidence="7">
    <location>
        <begin position="203"/>
        <end position="213"/>
    </location>
</feature>
<evidence type="ECO:0000259" key="8">
    <source>
        <dbReference type="PROSITE" id="PS50104"/>
    </source>
</evidence>
<feature type="compositionally biased region" description="Basic and acidic residues" evidence="7">
    <location>
        <begin position="263"/>
        <end position="279"/>
    </location>
</feature>
<dbReference type="EMBL" id="BRZM01000034">
    <property type="protein sequence ID" value="GLD58576.1"/>
    <property type="molecule type" value="Genomic_DNA"/>
</dbReference>
<accession>A0AAD3R817</accession>
<evidence type="ECO:0000256" key="2">
    <source>
        <dbReference type="ARBA" id="ARBA00022490"/>
    </source>
</evidence>
<dbReference type="GO" id="GO:0035591">
    <property type="term" value="F:signaling adaptor activity"/>
    <property type="evidence" value="ECO:0007669"/>
    <property type="project" value="TreeGrafter"/>
</dbReference>
<dbReference type="InterPro" id="IPR000157">
    <property type="entry name" value="TIR_dom"/>
</dbReference>
<evidence type="ECO:0000256" key="7">
    <source>
        <dbReference type="SAM" id="MobiDB-lite"/>
    </source>
</evidence>
<proteinExistence type="predicted"/>
<dbReference type="AlphaFoldDB" id="A0AAD3R817"/>
<evidence type="ECO:0000256" key="5">
    <source>
        <dbReference type="ARBA" id="ARBA00022859"/>
    </source>
</evidence>
<keyword evidence="4" id="KW-0399">Innate immunity</keyword>
<comment type="caution">
    <text evidence="9">The sequence shown here is derived from an EMBL/GenBank/DDBJ whole genome shotgun (WGS) entry which is preliminary data.</text>
</comment>
<protein>
    <submittedName>
        <fullName evidence="9">TIR domain-containing adapter molecule 1-like protein</fullName>
    </submittedName>
</protein>
<dbReference type="InterPro" id="IPR035897">
    <property type="entry name" value="Toll_tir_struct_dom_sf"/>
</dbReference>
<name>A0AAD3R817_LATJO</name>
<dbReference type="SUPFAM" id="SSF52200">
    <property type="entry name" value="Toll/Interleukin receptor TIR domain"/>
    <property type="match status" value="1"/>
</dbReference>
<dbReference type="PANTHER" id="PTHR47230">
    <property type="entry name" value="TIR DOMAIN-CONTAINING ADAPTER MOLECULE 1"/>
    <property type="match status" value="1"/>
</dbReference>
<dbReference type="Gene3D" id="1.25.40.780">
    <property type="match status" value="1"/>
</dbReference>
<dbReference type="GO" id="GO:0045087">
    <property type="term" value="P:innate immune response"/>
    <property type="evidence" value="ECO:0007669"/>
    <property type="project" value="UniProtKB-KW"/>
</dbReference>
<sequence length="485" mass="54436">MSHEGEENQGTGLRDVFEILVKEPKERLQSLTILLGESPEDNIIHALCLIILQREAQALNKLQTLKDNYLANHVAERWQMSGGKLEDFRVRCGQSQEFTGESLAALARIFKVLTERRLCEPHLRNLAYQRALSTDFQKTSNCEDLEYDQLREEAKVVCGPQVEEWFCSPDLKSGSYHLNSSMENIHLTFKITDDSQRADNLPSPLQASSSMPSYPTHLEISIPPTVSYQGDKVTPETSDKAKSGQSQRSEEPQPKSNEPALPEAKKDSKMECRTLDETPKQTTKPSTEPKFALPTAAMASKVSGAEEEEEEIFYAFVILHAPEDGDMAERIKEKLESVACCDGATFADDFAIPGKSTLKSVEDAINNSAFTLLLLTCNFSTRMEEVETDSALINSINKKYKHNTVVPLLPRENCMPKQDIPMILRTINPLEENKHFDKKAKQLYEPSTGTREQCCHTFLIALPRIFSSAESSKSIIVLTSESLKR</sequence>
<dbReference type="InterPro" id="IPR040886">
    <property type="entry name" value="TRIF_N"/>
</dbReference>